<dbReference type="InterPro" id="IPR051678">
    <property type="entry name" value="AGP_Transferase"/>
</dbReference>
<evidence type="ECO:0000313" key="2">
    <source>
        <dbReference type="EMBL" id="SDE05514.1"/>
    </source>
</evidence>
<dbReference type="Gene3D" id="3.30.200.150">
    <property type="match status" value="1"/>
</dbReference>
<dbReference type="InterPro" id="IPR011009">
    <property type="entry name" value="Kinase-like_dom_sf"/>
</dbReference>
<dbReference type="EMBL" id="FNAD01000011">
    <property type="protein sequence ID" value="SDE05514.1"/>
    <property type="molecule type" value="Genomic_DNA"/>
</dbReference>
<dbReference type="InterPro" id="IPR002575">
    <property type="entry name" value="Aminoglycoside_PTrfase"/>
</dbReference>
<organism evidence="2 3">
    <name type="scientific">Glycomyces harbinensis</name>
    <dbReference type="NCBI Taxonomy" id="58114"/>
    <lineage>
        <taxon>Bacteria</taxon>
        <taxon>Bacillati</taxon>
        <taxon>Actinomycetota</taxon>
        <taxon>Actinomycetes</taxon>
        <taxon>Glycomycetales</taxon>
        <taxon>Glycomycetaceae</taxon>
        <taxon>Glycomyces</taxon>
    </lineage>
</organism>
<evidence type="ECO:0000259" key="1">
    <source>
        <dbReference type="Pfam" id="PF01636"/>
    </source>
</evidence>
<sequence length="326" mass="36314">MPSLKPMKTTLTADAIAQAMRERHGRITDWKPLAEGEVSQAFAFRADGRDLVVRVGPRRQGFDKDAWAARRMPKEAVPVPEVLEIAELDEGVYCCVSERMGGVHLETLGEPQQRRLTPAVRAVVDAIADVDLPDSEGYGSFDAETENGPHETWAGHLRSLLPHDWSGLQTEADTALADELTAIAVEIAAALPVTRQLVHGDLNPRNFTVEGDRVVGVFDWEAAVIGDPTWEIARYLLWAPVLPSTRIQAEYDLDRLPDEPGIAERVRSLVIVNGLWALDIYRRQGRTDAMELMLNRVHGFREDPPGLTEGRDTYWMRLLKPGTRNG</sequence>
<proteinExistence type="predicted"/>
<name>A0A1G6ZRV5_9ACTN</name>
<dbReference type="STRING" id="58114.SAMN05216270_111180"/>
<protein>
    <submittedName>
        <fullName evidence="2">Hygromycin-B 4-O-kinase</fullName>
    </submittedName>
</protein>
<keyword evidence="3" id="KW-1185">Reference proteome</keyword>
<dbReference type="SUPFAM" id="SSF56112">
    <property type="entry name" value="Protein kinase-like (PK-like)"/>
    <property type="match status" value="1"/>
</dbReference>
<dbReference type="Gene3D" id="3.90.1200.10">
    <property type="match status" value="1"/>
</dbReference>
<reference evidence="3" key="1">
    <citation type="submission" date="2016-10" db="EMBL/GenBank/DDBJ databases">
        <authorList>
            <person name="Varghese N."/>
            <person name="Submissions S."/>
        </authorList>
    </citation>
    <scope>NUCLEOTIDE SEQUENCE [LARGE SCALE GENOMIC DNA]</scope>
    <source>
        <strain evidence="3">CGMCC 4.3516</strain>
    </source>
</reference>
<gene>
    <name evidence="2" type="ORF">SAMN05216270_111180</name>
</gene>
<dbReference type="AlphaFoldDB" id="A0A1G6ZRV5"/>
<feature type="domain" description="Aminoglycoside phosphotransferase" evidence="1">
    <location>
        <begin position="29"/>
        <end position="239"/>
    </location>
</feature>
<keyword evidence="2" id="KW-0418">Kinase</keyword>
<keyword evidence="2" id="KW-0808">Transferase</keyword>
<dbReference type="PANTHER" id="PTHR21310">
    <property type="entry name" value="AMINOGLYCOSIDE PHOSPHOTRANSFERASE-RELATED-RELATED"/>
    <property type="match status" value="1"/>
</dbReference>
<dbReference type="Pfam" id="PF01636">
    <property type="entry name" value="APH"/>
    <property type="match status" value="1"/>
</dbReference>
<accession>A0A1G6ZRV5</accession>
<evidence type="ECO:0000313" key="3">
    <source>
        <dbReference type="Proteomes" id="UP000198949"/>
    </source>
</evidence>
<dbReference type="Proteomes" id="UP000198949">
    <property type="component" value="Unassembled WGS sequence"/>
</dbReference>
<dbReference type="OrthoDB" id="3806873at2"/>
<dbReference type="GO" id="GO:0016301">
    <property type="term" value="F:kinase activity"/>
    <property type="evidence" value="ECO:0007669"/>
    <property type="project" value="UniProtKB-KW"/>
</dbReference>